<gene>
    <name evidence="2" type="ORF">JOC31_001125</name>
</gene>
<feature type="transmembrane region" description="Helical" evidence="1">
    <location>
        <begin position="229"/>
        <end position="249"/>
    </location>
</feature>
<dbReference type="RefSeq" id="WP_205017187.1">
    <property type="nucleotide sequence ID" value="NZ_JAFBEI010000020.1"/>
</dbReference>
<feature type="transmembrane region" description="Helical" evidence="1">
    <location>
        <begin position="188"/>
        <end position="209"/>
    </location>
</feature>
<evidence type="ECO:0000313" key="3">
    <source>
        <dbReference type="Proteomes" id="UP000809081"/>
    </source>
</evidence>
<reference evidence="2 3" key="1">
    <citation type="submission" date="2021-01" db="EMBL/GenBank/DDBJ databases">
        <title>Genomic Encyclopedia of Type Strains, Phase IV (KMG-IV): sequencing the most valuable type-strain genomes for metagenomic binning, comparative biology and taxonomic classification.</title>
        <authorList>
            <person name="Goeker M."/>
        </authorList>
    </citation>
    <scope>NUCLEOTIDE SEQUENCE [LARGE SCALE GENOMIC DNA]</scope>
    <source>
        <strain evidence="2 3">DSM 27513</strain>
    </source>
</reference>
<keyword evidence="1" id="KW-0472">Membrane</keyword>
<feature type="transmembrane region" description="Helical" evidence="1">
    <location>
        <begin position="20"/>
        <end position="37"/>
    </location>
</feature>
<accession>A0ABS2PLJ1</accession>
<keyword evidence="1" id="KW-0812">Transmembrane</keyword>
<evidence type="ECO:0000256" key="1">
    <source>
        <dbReference type="SAM" id="Phobius"/>
    </source>
</evidence>
<dbReference type="Proteomes" id="UP000809081">
    <property type="component" value="Unassembled WGS sequence"/>
</dbReference>
<organism evidence="2 3">
    <name type="scientific">Streptococcus saliviloxodontae</name>
    <dbReference type="NCBI Taxonomy" id="1349416"/>
    <lineage>
        <taxon>Bacteria</taxon>
        <taxon>Bacillati</taxon>
        <taxon>Bacillota</taxon>
        <taxon>Bacilli</taxon>
        <taxon>Lactobacillales</taxon>
        <taxon>Streptococcaceae</taxon>
        <taxon>Streptococcus</taxon>
    </lineage>
</organism>
<dbReference type="EMBL" id="JAFBEI010000020">
    <property type="protein sequence ID" value="MBM7636305.1"/>
    <property type="molecule type" value="Genomic_DNA"/>
</dbReference>
<feature type="transmembrane region" description="Helical" evidence="1">
    <location>
        <begin position="62"/>
        <end position="85"/>
    </location>
</feature>
<proteinExistence type="predicted"/>
<protein>
    <submittedName>
        <fullName evidence="2">Uncharacterized protein</fullName>
    </submittedName>
</protein>
<sequence length="257" mass="29174">MTLFRPIFETVWKRLETKVFLSIAVLFPLIFLASTFLPEESNFMKPGVEGDYLFSYVDMFQAILNTTTNLILPMLTLFYIAFNVFRSEADSHILCLYKDLKRRDIFLAKLASLVVLALVFLGLYTLTITLVYYGRIIHMPYASPAFFSTDSGNNAAFIMEIWTFLLNNLIGILLAACLSLYSGKGATLSAAFAYSLLSMLFPIFGGLVAKLTPTGYFNYDTYHHNLLQSMAGAGFISLVYILPLAYFTYKRFKNMEY</sequence>
<keyword evidence="3" id="KW-1185">Reference proteome</keyword>
<keyword evidence="1" id="KW-1133">Transmembrane helix</keyword>
<feature type="transmembrane region" description="Helical" evidence="1">
    <location>
        <begin position="106"/>
        <end position="134"/>
    </location>
</feature>
<name>A0ABS2PLJ1_9STRE</name>
<comment type="caution">
    <text evidence="2">The sequence shown here is derived from an EMBL/GenBank/DDBJ whole genome shotgun (WGS) entry which is preliminary data.</text>
</comment>
<feature type="transmembrane region" description="Helical" evidence="1">
    <location>
        <begin position="154"/>
        <end position="181"/>
    </location>
</feature>
<evidence type="ECO:0000313" key="2">
    <source>
        <dbReference type="EMBL" id="MBM7636305.1"/>
    </source>
</evidence>